<dbReference type="InterPro" id="IPR000160">
    <property type="entry name" value="GGDEF_dom"/>
</dbReference>
<dbReference type="PANTHER" id="PTHR45138">
    <property type="entry name" value="REGULATORY COMPONENTS OF SENSORY TRANSDUCTION SYSTEM"/>
    <property type="match status" value="1"/>
</dbReference>
<dbReference type="Gene3D" id="3.30.70.270">
    <property type="match status" value="1"/>
</dbReference>
<keyword evidence="5" id="KW-1185">Reference proteome</keyword>
<dbReference type="Proteomes" id="UP000177515">
    <property type="component" value="Chromosome 1"/>
</dbReference>
<evidence type="ECO:0000256" key="2">
    <source>
        <dbReference type="ARBA" id="ARBA00034247"/>
    </source>
</evidence>
<comment type="catalytic activity">
    <reaction evidence="2">
        <text>2 GTP = 3',3'-c-di-GMP + 2 diphosphate</text>
        <dbReference type="Rhea" id="RHEA:24898"/>
        <dbReference type="ChEBI" id="CHEBI:33019"/>
        <dbReference type="ChEBI" id="CHEBI:37565"/>
        <dbReference type="ChEBI" id="CHEBI:58805"/>
        <dbReference type="EC" id="2.7.7.65"/>
    </reaction>
</comment>
<evidence type="ECO:0000259" key="3">
    <source>
        <dbReference type="PROSITE" id="PS50887"/>
    </source>
</evidence>
<dbReference type="Gene3D" id="3.30.450.40">
    <property type="match status" value="1"/>
</dbReference>
<dbReference type="EC" id="2.7.7.65" evidence="1"/>
<dbReference type="InterPro" id="IPR043128">
    <property type="entry name" value="Rev_trsase/Diguanyl_cyclase"/>
</dbReference>
<evidence type="ECO:0000256" key="1">
    <source>
        <dbReference type="ARBA" id="ARBA00012528"/>
    </source>
</evidence>
<organism evidence="4 5">
    <name type="scientific">Cupriavidus malaysiensis</name>
    <dbReference type="NCBI Taxonomy" id="367825"/>
    <lineage>
        <taxon>Bacteria</taxon>
        <taxon>Pseudomonadati</taxon>
        <taxon>Pseudomonadota</taxon>
        <taxon>Betaproteobacteria</taxon>
        <taxon>Burkholderiales</taxon>
        <taxon>Burkholderiaceae</taxon>
        <taxon>Cupriavidus</taxon>
    </lineage>
</organism>
<protein>
    <recommendedName>
        <fullName evidence="1">diguanylate cyclase</fullName>
        <ecNumber evidence="1">2.7.7.65</ecNumber>
    </recommendedName>
</protein>
<dbReference type="InterPro" id="IPR029787">
    <property type="entry name" value="Nucleotide_cyclase"/>
</dbReference>
<dbReference type="EMBL" id="CP017754">
    <property type="protein sequence ID" value="AOZ07883.1"/>
    <property type="molecule type" value="Genomic_DNA"/>
</dbReference>
<evidence type="ECO:0000313" key="5">
    <source>
        <dbReference type="Proteomes" id="UP000177515"/>
    </source>
</evidence>
<dbReference type="Pfam" id="PF00990">
    <property type="entry name" value="GGDEF"/>
    <property type="match status" value="1"/>
</dbReference>
<feature type="domain" description="GGDEF" evidence="3">
    <location>
        <begin position="174"/>
        <end position="310"/>
    </location>
</feature>
<dbReference type="InterPro" id="IPR003018">
    <property type="entry name" value="GAF"/>
</dbReference>
<gene>
    <name evidence="4" type="ORF">BKK80_01690</name>
</gene>
<dbReference type="PANTHER" id="PTHR45138:SF9">
    <property type="entry name" value="DIGUANYLATE CYCLASE DGCM-RELATED"/>
    <property type="match status" value="1"/>
</dbReference>
<dbReference type="SUPFAM" id="SSF55781">
    <property type="entry name" value="GAF domain-like"/>
    <property type="match status" value="1"/>
</dbReference>
<accession>A0ABM6F8L7</accession>
<dbReference type="SMART" id="SM00267">
    <property type="entry name" value="GGDEF"/>
    <property type="match status" value="1"/>
</dbReference>
<dbReference type="InterPro" id="IPR050469">
    <property type="entry name" value="Diguanylate_Cyclase"/>
</dbReference>
<dbReference type="InterPro" id="IPR029016">
    <property type="entry name" value="GAF-like_dom_sf"/>
</dbReference>
<dbReference type="CDD" id="cd01949">
    <property type="entry name" value="GGDEF"/>
    <property type="match status" value="1"/>
</dbReference>
<dbReference type="SMART" id="SM00065">
    <property type="entry name" value="GAF"/>
    <property type="match status" value="1"/>
</dbReference>
<name>A0ABM6F8L7_9BURK</name>
<dbReference type="Pfam" id="PF13185">
    <property type="entry name" value="GAF_2"/>
    <property type="match status" value="1"/>
</dbReference>
<dbReference type="NCBIfam" id="TIGR00254">
    <property type="entry name" value="GGDEF"/>
    <property type="match status" value="1"/>
</dbReference>
<dbReference type="PROSITE" id="PS50887">
    <property type="entry name" value="GGDEF"/>
    <property type="match status" value="1"/>
</dbReference>
<sequence>MLHDDQVMRECFRHAAEIIKVATGASLALVTLIDRNHQHYRGEAGLAVRPIPRHNSLCEYAIRSGGVFVVEDTMLRPEVQECMLVQEAPHARFYAAVPIRLPDGEVVGALAALDPQPRRLEPRQVDALRHLGAMIENDLKLRTAAAVDPLTQLFNRRQTLERIHRQWQDTRAGEGLGAVMIDVDWFKQYNDAYGHPAGDACLRQVSALLREEAEKHQMVAGRVGGEEFALLVGAAQRPALGAVLESVRAGVERFAIAHRGSPYGRVTLSIGGSHTLRNGPCDRGYREAFVVADRALYRAKEAGRNRVWIE</sequence>
<evidence type="ECO:0000313" key="4">
    <source>
        <dbReference type="EMBL" id="AOZ07883.1"/>
    </source>
</evidence>
<reference evidence="4 5" key="1">
    <citation type="submission" date="2016-10" db="EMBL/GenBank/DDBJ databases">
        <title>Complete genome sequences of three Cupriavidus strains isolated from various Malaysian environments.</title>
        <authorList>
            <person name="Abdullah A.A.-A."/>
            <person name="Shafie N.A.H."/>
            <person name="Lau N.S."/>
        </authorList>
    </citation>
    <scope>NUCLEOTIDE SEQUENCE [LARGE SCALE GENOMIC DNA]</scope>
    <source>
        <strain evidence="4 5">USMAA1020</strain>
    </source>
</reference>
<proteinExistence type="predicted"/>
<dbReference type="SUPFAM" id="SSF55073">
    <property type="entry name" value="Nucleotide cyclase"/>
    <property type="match status" value="1"/>
</dbReference>